<sequence length="273" mass="31794">MEHFKTGIYAVNNSSIPWYKIPTVTKPKRKVKKKPIVYPLFIECEDAVEDVFWKDMFSKMSINKFPKGFGFRVVDQKLVCHDRSNTQYVSLTGSISEIASKCMQFFRERANILSEIDNLEIQQSYLIIQQEVNKPREWKDIKLRKGERRAAIIQYVSELARKFNLSDKEFDDLLTLININFHLGRIGNNDIYYKDGCITSIGGIVRENGKFKLEDSYSEKKCKFREKDILSINLTRQPQCSISNRWAKIVASKNGVSKQKIIKQITEARTITE</sequence>
<organism evidence="1">
    <name type="scientific">Pithovirus LCPAC403</name>
    <dbReference type="NCBI Taxonomy" id="2506596"/>
    <lineage>
        <taxon>Viruses</taxon>
        <taxon>Pithoviruses</taxon>
    </lineage>
</organism>
<reference evidence="1" key="1">
    <citation type="journal article" date="2019" name="MBio">
        <title>Virus Genomes from Deep Sea Sediments Expand the Ocean Megavirome and Support Independent Origins of Viral Gigantism.</title>
        <authorList>
            <person name="Backstrom D."/>
            <person name="Yutin N."/>
            <person name="Jorgensen S.L."/>
            <person name="Dharamshi J."/>
            <person name="Homa F."/>
            <person name="Zaremba-Niedwiedzka K."/>
            <person name="Spang A."/>
            <person name="Wolf Y.I."/>
            <person name="Koonin E.V."/>
            <person name="Ettema T.J."/>
        </authorList>
    </citation>
    <scope>NUCLEOTIDE SEQUENCE</scope>
</reference>
<evidence type="ECO:0000313" key="1">
    <source>
        <dbReference type="EMBL" id="QBK93143.1"/>
    </source>
</evidence>
<gene>
    <name evidence="1" type="ORF">LCPAC403_02770</name>
</gene>
<protein>
    <submittedName>
        <fullName evidence="1">Uncharacterized protein</fullName>
    </submittedName>
</protein>
<dbReference type="EMBL" id="MK500590">
    <property type="protein sequence ID" value="QBK93143.1"/>
    <property type="molecule type" value="Genomic_DNA"/>
</dbReference>
<accession>A0A481ZB35</accession>
<name>A0A481ZB35_9VIRU</name>
<proteinExistence type="predicted"/>